<comment type="caution">
    <text evidence="2">The sequence shown here is derived from an EMBL/GenBank/DDBJ whole genome shotgun (WGS) entry which is preliminary data.</text>
</comment>
<dbReference type="Proteomes" id="UP000284772">
    <property type="component" value="Unassembled WGS sequence"/>
</dbReference>
<feature type="transmembrane region" description="Helical" evidence="1">
    <location>
        <begin position="39"/>
        <end position="56"/>
    </location>
</feature>
<sequence>MSSFRAYKDIFSLPNHQTVAPIPQRTAINMEREITNKEILINAFFIIVNLYMFLLFNNNLSFFDMQIKRYFLRLTSKTENIYRKTIKQVCFSIIMQEI</sequence>
<dbReference type="AlphaFoldDB" id="A0AAQ0RRD3"/>
<protein>
    <submittedName>
        <fullName evidence="2">Uncharacterized protein</fullName>
    </submittedName>
</protein>
<keyword evidence="1" id="KW-0472">Membrane</keyword>
<dbReference type="EMBL" id="QRWT01000025">
    <property type="protein sequence ID" value="RGT48769.1"/>
    <property type="molecule type" value="Genomic_DNA"/>
</dbReference>
<proteinExistence type="predicted"/>
<gene>
    <name evidence="2" type="ORF">DWX27_17935</name>
</gene>
<evidence type="ECO:0000313" key="3">
    <source>
        <dbReference type="Proteomes" id="UP000284772"/>
    </source>
</evidence>
<name>A0AAQ0RRD3_9BACE</name>
<evidence type="ECO:0000313" key="2">
    <source>
        <dbReference type="EMBL" id="RGT48769.1"/>
    </source>
</evidence>
<reference evidence="2 3" key="1">
    <citation type="submission" date="2018-08" db="EMBL/GenBank/DDBJ databases">
        <title>A genome reference for cultivated species of the human gut microbiota.</title>
        <authorList>
            <person name="Zou Y."/>
            <person name="Xue W."/>
            <person name="Luo G."/>
        </authorList>
    </citation>
    <scope>NUCLEOTIDE SEQUENCE [LARGE SCALE GENOMIC DNA]</scope>
    <source>
        <strain evidence="2 3">AF19-10AC</strain>
    </source>
</reference>
<accession>A0AAQ0RRD3</accession>
<evidence type="ECO:0000256" key="1">
    <source>
        <dbReference type="SAM" id="Phobius"/>
    </source>
</evidence>
<keyword evidence="1" id="KW-1133">Transmembrane helix</keyword>
<keyword evidence="1" id="KW-0812">Transmembrane</keyword>
<organism evidence="2 3">
    <name type="scientific">Bacteroides intestinalis</name>
    <dbReference type="NCBI Taxonomy" id="329854"/>
    <lineage>
        <taxon>Bacteria</taxon>
        <taxon>Pseudomonadati</taxon>
        <taxon>Bacteroidota</taxon>
        <taxon>Bacteroidia</taxon>
        <taxon>Bacteroidales</taxon>
        <taxon>Bacteroidaceae</taxon>
        <taxon>Bacteroides</taxon>
    </lineage>
</organism>